<dbReference type="EMBL" id="GIBP01010557">
    <property type="protein sequence ID" value="NDV39526.1"/>
    <property type="molecule type" value="Transcribed_RNA"/>
</dbReference>
<sequence length="126" mass="13602">MRHQPPPRVDEPAVDLVHRQVGRLGKHLLLVVGGVRLVEVRLEPHLEVIRHLGGEIVPPAPHRSGLVEALGEDVAKGRDLDLLEDGLPEAVVLVGEVHEAGVLSHDAVDAALVFVDLVGEDMEERG</sequence>
<name>A0A6B2LR62_9EUKA</name>
<dbReference type="AlphaFoldDB" id="A0A6B2LR62"/>
<proteinExistence type="predicted"/>
<organism evidence="1">
    <name type="scientific">Arcella intermedia</name>
    <dbReference type="NCBI Taxonomy" id="1963864"/>
    <lineage>
        <taxon>Eukaryota</taxon>
        <taxon>Amoebozoa</taxon>
        <taxon>Tubulinea</taxon>
        <taxon>Elardia</taxon>
        <taxon>Arcellinida</taxon>
        <taxon>Sphaerothecina</taxon>
        <taxon>Arcellidae</taxon>
        <taxon>Arcella</taxon>
    </lineage>
</organism>
<protein>
    <submittedName>
        <fullName evidence="1">Uncharacterized protein</fullName>
    </submittedName>
</protein>
<reference evidence="1" key="1">
    <citation type="journal article" date="2020" name="J. Eukaryot. Microbiol.">
        <title>De novo Sequencing, Assembly and Annotation of the Transcriptome for the Free-Living Testate Amoeba Arcella intermedia.</title>
        <authorList>
            <person name="Ribeiro G.M."/>
            <person name="Porfirio-Sousa A.L."/>
            <person name="Maurer-Alcala X.X."/>
            <person name="Katz L.A."/>
            <person name="Lahr D.J.G."/>
        </authorList>
    </citation>
    <scope>NUCLEOTIDE SEQUENCE</scope>
</reference>
<evidence type="ECO:0000313" key="1">
    <source>
        <dbReference type="EMBL" id="NDV39526.1"/>
    </source>
</evidence>
<accession>A0A6B2LR62</accession>